<gene>
    <name evidence="2" type="ORF">NDI37_00710</name>
</gene>
<dbReference type="Pfam" id="PF26643">
    <property type="entry name" value="Slr1339"/>
    <property type="match status" value="1"/>
</dbReference>
<organism evidence="2 3">
    <name type="scientific">Funiculus sociatus GB2-A5</name>
    <dbReference type="NCBI Taxonomy" id="2933946"/>
    <lineage>
        <taxon>Bacteria</taxon>
        <taxon>Bacillati</taxon>
        <taxon>Cyanobacteriota</taxon>
        <taxon>Cyanophyceae</taxon>
        <taxon>Coleofasciculales</taxon>
        <taxon>Coleofasciculaceae</taxon>
        <taxon>Funiculus</taxon>
    </lineage>
</organism>
<comment type="caution">
    <text evidence="2">The sequence shown here is derived from an EMBL/GenBank/DDBJ whole genome shotgun (WGS) entry which is preliminary data.</text>
</comment>
<accession>A0ABV0JHR9</accession>
<feature type="coiled-coil region" evidence="1">
    <location>
        <begin position="68"/>
        <end position="125"/>
    </location>
</feature>
<protein>
    <recommendedName>
        <fullName evidence="4">ATPase</fullName>
    </recommendedName>
</protein>
<keyword evidence="3" id="KW-1185">Reference proteome</keyword>
<dbReference type="InterPro" id="IPR058106">
    <property type="entry name" value="Slr1339"/>
</dbReference>
<dbReference type="RefSeq" id="WP_190424354.1">
    <property type="nucleotide sequence ID" value="NZ_JAMPKK010000001.1"/>
</dbReference>
<evidence type="ECO:0000313" key="2">
    <source>
        <dbReference type="EMBL" id="MEP0862991.1"/>
    </source>
</evidence>
<dbReference type="Proteomes" id="UP001442494">
    <property type="component" value="Unassembled WGS sequence"/>
</dbReference>
<proteinExistence type="predicted"/>
<dbReference type="NCBIfam" id="NF047397">
    <property type="entry name" value="slr1339_fam"/>
    <property type="match status" value="1"/>
</dbReference>
<dbReference type="EMBL" id="JAMPKK010000001">
    <property type="protein sequence ID" value="MEP0862991.1"/>
    <property type="molecule type" value="Genomic_DNA"/>
</dbReference>
<name>A0ABV0JHR9_9CYAN</name>
<evidence type="ECO:0000313" key="3">
    <source>
        <dbReference type="Proteomes" id="UP001442494"/>
    </source>
</evidence>
<evidence type="ECO:0008006" key="4">
    <source>
        <dbReference type="Google" id="ProtNLM"/>
    </source>
</evidence>
<reference evidence="2 3" key="1">
    <citation type="submission" date="2022-04" db="EMBL/GenBank/DDBJ databases">
        <title>Positive selection, recombination, and allopatry shape intraspecific diversity of widespread and dominant cyanobacteria.</title>
        <authorList>
            <person name="Wei J."/>
            <person name="Shu W."/>
            <person name="Hu C."/>
        </authorList>
    </citation>
    <scope>NUCLEOTIDE SEQUENCE [LARGE SCALE GENOMIC DNA]</scope>
    <source>
        <strain evidence="2 3">GB2-A5</strain>
    </source>
</reference>
<sequence>MESIDDILASVKAEYEVKDNPKPLHNPQQLKEKLVSPHAIAPSVEVAENFPLQPGKNNLSYSHEDSVLAQVKAEFEEQEKAEKLKKQQQLAEKKIKQEQIKQQQKEALASQAKEWLKNLNSLSEEGLWFEEFAYAYPSKLDAAIDYLQALRETQP</sequence>
<keyword evidence="1" id="KW-0175">Coiled coil</keyword>
<evidence type="ECO:0000256" key="1">
    <source>
        <dbReference type="SAM" id="Coils"/>
    </source>
</evidence>